<dbReference type="eggNOG" id="KOG1286">
    <property type="taxonomic scope" value="Eukaryota"/>
</dbReference>
<evidence type="ECO:0000313" key="10">
    <source>
        <dbReference type="EnsemblPlants" id="KQJ92187"/>
    </source>
</evidence>
<keyword evidence="3 7" id="KW-0812">Transmembrane</keyword>
<evidence type="ECO:0000313" key="11">
    <source>
        <dbReference type="Proteomes" id="UP000008810"/>
    </source>
</evidence>
<evidence type="ECO:0000256" key="4">
    <source>
        <dbReference type="ARBA" id="ARBA00022989"/>
    </source>
</evidence>
<dbReference type="GO" id="GO:0006865">
    <property type="term" value="P:amino acid transport"/>
    <property type="evidence" value="ECO:0000318"/>
    <property type="project" value="GO_Central"/>
</dbReference>
<feature type="transmembrane region" description="Helical" evidence="7">
    <location>
        <begin position="308"/>
        <end position="330"/>
    </location>
</feature>
<dbReference type="GO" id="GO:0015171">
    <property type="term" value="F:amino acid transmembrane transporter activity"/>
    <property type="evidence" value="ECO:0000318"/>
    <property type="project" value="GO_Central"/>
</dbReference>
<feature type="transmembrane region" description="Helical" evidence="7">
    <location>
        <begin position="225"/>
        <end position="246"/>
    </location>
</feature>
<evidence type="ECO:0000313" key="9">
    <source>
        <dbReference type="EMBL" id="KQJ92187.1"/>
    </source>
</evidence>
<dbReference type="ExpressionAtlas" id="I1IU85">
    <property type="expression patterns" value="baseline"/>
</dbReference>
<dbReference type="Gramene" id="KQJ92187">
    <property type="protein sequence ID" value="KQJ92187"/>
    <property type="gene ID" value="BRADI_4g42150v3"/>
</dbReference>
<protein>
    <recommendedName>
        <fullName evidence="8">Cationic amino acid transporter C-terminal domain-containing protein</fullName>
    </recommendedName>
</protein>
<dbReference type="OMA" id="AKWRFTA"/>
<feature type="transmembrane region" description="Helical" evidence="7">
    <location>
        <begin position="428"/>
        <end position="451"/>
    </location>
</feature>
<keyword evidence="5 7" id="KW-0472">Membrane</keyword>
<sequence>MDKGALMSSSPAPATDSSTTGGSFSSLRAYGRALTQTPRRVALRACAATTPGEEMSRVRARSGAPMARALRWPDLVGLGLGGMVGAGVFVTTGRATRLYAGPGVVVSYAIAGLCALLSAFCYTEFAVDMPVAGGAFSYLRVTFGEFAAFLTGANLIMEYVFSNAAVARSFTAYLGTAVGVDAPSKWRIAVPGLPEGFNQVDLVAVGVILLISVCICYSTKDSSMVNMVLTAVHVVFILFIIVMGFWRGDARNLTRPSDPAHPGGFFPNGVGGVFSGAAMVYLSYIGYDAVSTMAEEVEKPARDIPIGVSGSVVIVTVLYCLMAASMSMLLPYDAIDTEAPFSGAFRGSEGWGWVSNVIGAGASLGILTSLMVAMLGQARYMCVIGRSGVMPAWLAKVHPNTATPVNASAFLGLFTAALALFTELDILLNLVCIGTLFVFYMVSNAVVYRRYVLAASSSSSIPNGGSDRRGASAWPTLAFLLAFSLLAIAFTLSWKLAPEGRARIALLACIGIAAVATVGAFQLLVPQAHTPQLWGVPGMPWVPAASVFLNVFLLGSLDRPSYVRFAFFSAATVLVYALYSVHASFDAEETGSGDDGGAKVQDEDCKV</sequence>
<dbReference type="RefSeq" id="XP_003577030.3">
    <property type="nucleotide sequence ID" value="XM_003576982.4"/>
</dbReference>
<name>I1IU85_BRADI</name>
<feature type="domain" description="Cationic amino acid transporter C-terminal" evidence="8">
    <location>
        <begin position="534"/>
        <end position="584"/>
    </location>
</feature>
<comment type="subcellular location">
    <subcellularLocation>
        <location evidence="1">Membrane</location>
        <topology evidence="1">Multi-pass membrane protein</topology>
    </subcellularLocation>
</comment>
<dbReference type="PANTHER" id="PTHR43243:SF41">
    <property type="entry name" value="CATIONIC AMINO ACID TRANSPORTER 7, CHLOROPLASTIC"/>
    <property type="match status" value="1"/>
</dbReference>
<feature type="region of interest" description="Disordered" evidence="6">
    <location>
        <begin position="588"/>
        <end position="607"/>
    </location>
</feature>
<feature type="transmembrane region" description="Helical" evidence="7">
    <location>
        <begin position="105"/>
        <end position="125"/>
    </location>
</feature>
<gene>
    <name evidence="10" type="primary">LOC100827311</name>
    <name evidence="9" type="ORF">BRADI_4g42150v3</name>
</gene>
<evidence type="ECO:0000256" key="7">
    <source>
        <dbReference type="SAM" id="Phobius"/>
    </source>
</evidence>
<feature type="transmembrane region" description="Helical" evidence="7">
    <location>
        <begin position="471"/>
        <end position="492"/>
    </location>
</feature>
<dbReference type="EnsemblPlants" id="KQJ92187">
    <property type="protein sequence ID" value="KQJ92187"/>
    <property type="gene ID" value="BRADI_4g42150v3"/>
</dbReference>
<keyword evidence="4 7" id="KW-1133">Transmembrane helix</keyword>
<feature type="transmembrane region" description="Helical" evidence="7">
    <location>
        <begin position="75"/>
        <end position="93"/>
    </location>
</feature>
<organism evidence="10">
    <name type="scientific">Brachypodium distachyon</name>
    <name type="common">Purple false brome</name>
    <name type="synonym">Trachynia distachya</name>
    <dbReference type="NCBI Taxonomy" id="15368"/>
    <lineage>
        <taxon>Eukaryota</taxon>
        <taxon>Viridiplantae</taxon>
        <taxon>Streptophyta</taxon>
        <taxon>Embryophyta</taxon>
        <taxon>Tracheophyta</taxon>
        <taxon>Spermatophyta</taxon>
        <taxon>Magnoliopsida</taxon>
        <taxon>Liliopsida</taxon>
        <taxon>Poales</taxon>
        <taxon>Poaceae</taxon>
        <taxon>BOP clade</taxon>
        <taxon>Pooideae</taxon>
        <taxon>Stipodae</taxon>
        <taxon>Brachypodieae</taxon>
        <taxon>Brachypodium</taxon>
    </lineage>
</organism>
<dbReference type="Pfam" id="PF13906">
    <property type="entry name" value="AA_permease_C"/>
    <property type="match status" value="1"/>
</dbReference>
<evidence type="ECO:0000256" key="5">
    <source>
        <dbReference type="ARBA" id="ARBA00023136"/>
    </source>
</evidence>
<feature type="region of interest" description="Disordered" evidence="6">
    <location>
        <begin position="1"/>
        <end position="23"/>
    </location>
</feature>
<dbReference type="InterPro" id="IPR002293">
    <property type="entry name" value="AA/rel_permease1"/>
</dbReference>
<evidence type="ECO:0000256" key="1">
    <source>
        <dbReference type="ARBA" id="ARBA00004141"/>
    </source>
</evidence>
<dbReference type="Proteomes" id="UP000008810">
    <property type="component" value="Chromosome 4"/>
</dbReference>
<dbReference type="GeneID" id="100827311"/>
<feature type="compositionally biased region" description="Basic and acidic residues" evidence="6">
    <location>
        <begin position="596"/>
        <end position="607"/>
    </location>
</feature>
<dbReference type="PANTHER" id="PTHR43243">
    <property type="entry name" value="INNER MEMBRANE TRANSPORTER YGJI-RELATED"/>
    <property type="match status" value="1"/>
</dbReference>
<dbReference type="HOGENOM" id="CLU_007946_15_9_1"/>
<reference evidence="9" key="2">
    <citation type="submission" date="2017-06" db="EMBL/GenBank/DDBJ databases">
        <title>WGS assembly of Brachypodium distachyon.</title>
        <authorList>
            <consortium name="The International Brachypodium Initiative"/>
            <person name="Lucas S."/>
            <person name="Harmon-Smith M."/>
            <person name="Lail K."/>
            <person name="Tice H."/>
            <person name="Grimwood J."/>
            <person name="Bruce D."/>
            <person name="Barry K."/>
            <person name="Shu S."/>
            <person name="Lindquist E."/>
            <person name="Wang M."/>
            <person name="Pitluck S."/>
            <person name="Vogel J.P."/>
            <person name="Garvin D.F."/>
            <person name="Mockler T.C."/>
            <person name="Schmutz J."/>
            <person name="Rokhsar D."/>
            <person name="Bevan M.W."/>
        </authorList>
    </citation>
    <scope>NUCLEOTIDE SEQUENCE</scope>
    <source>
        <strain evidence="9">Bd21</strain>
    </source>
</reference>
<feature type="transmembrane region" description="Helical" evidence="7">
    <location>
        <begin position="350"/>
        <end position="371"/>
    </location>
</feature>
<dbReference type="Pfam" id="PF13520">
    <property type="entry name" value="AA_permease_2"/>
    <property type="match status" value="1"/>
</dbReference>
<evidence type="ECO:0000256" key="2">
    <source>
        <dbReference type="ARBA" id="ARBA00008572"/>
    </source>
</evidence>
<feature type="transmembrane region" description="Helical" evidence="7">
    <location>
        <begin position="504"/>
        <end position="525"/>
    </location>
</feature>
<feature type="transmembrane region" description="Helical" evidence="7">
    <location>
        <begin position="266"/>
        <end position="287"/>
    </location>
</feature>
<dbReference type="AlphaFoldDB" id="I1IU85"/>
<dbReference type="KEGG" id="bdi:100827311"/>
<accession>I1IU85</accession>
<comment type="similarity">
    <text evidence="2">Belongs to the amino acid-polyamine-organocation (APC) superfamily. Cationic amino acid transporter (CAT) (TC 2.A.3.3) family.</text>
</comment>
<feature type="transmembrane region" description="Helical" evidence="7">
    <location>
        <begin position="137"/>
        <end position="157"/>
    </location>
</feature>
<reference evidence="10" key="3">
    <citation type="submission" date="2018-08" db="UniProtKB">
        <authorList>
            <consortium name="EnsemblPlants"/>
        </authorList>
    </citation>
    <scope>IDENTIFICATION</scope>
    <source>
        <strain evidence="10">cv. Bd21</strain>
    </source>
</reference>
<dbReference type="EMBL" id="CM000883">
    <property type="protein sequence ID" value="KQJ92187.1"/>
    <property type="molecule type" value="Genomic_DNA"/>
</dbReference>
<evidence type="ECO:0000256" key="6">
    <source>
        <dbReference type="SAM" id="MobiDB-lite"/>
    </source>
</evidence>
<dbReference type="OrthoDB" id="3900342at2759"/>
<dbReference type="STRING" id="15368.I1IU85"/>
<keyword evidence="11" id="KW-1185">Reference proteome</keyword>
<dbReference type="InterPro" id="IPR029485">
    <property type="entry name" value="CAT_C"/>
</dbReference>
<proteinExistence type="inferred from homology"/>
<reference evidence="9 10" key="1">
    <citation type="journal article" date="2010" name="Nature">
        <title>Genome sequencing and analysis of the model grass Brachypodium distachyon.</title>
        <authorList>
            <consortium name="International Brachypodium Initiative"/>
        </authorList>
    </citation>
    <scope>NUCLEOTIDE SEQUENCE [LARGE SCALE GENOMIC DNA]</scope>
    <source>
        <strain evidence="9">Bd21</strain>
        <strain evidence="10">cv. Bd21</strain>
    </source>
</reference>
<evidence type="ECO:0000259" key="8">
    <source>
        <dbReference type="Pfam" id="PF13906"/>
    </source>
</evidence>
<feature type="transmembrane region" description="Helical" evidence="7">
    <location>
        <begin position="562"/>
        <end position="579"/>
    </location>
</feature>
<feature type="transmembrane region" description="Helical" evidence="7">
    <location>
        <begin position="537"/>
        <end position="555"/>
    </location>
</feature>
<feature type="compositionally biased region" description="Low complexity" evidence="6">
    <location>
        <begin position="8"/>
        <end position="23"/>
    </location>
</feature>
<dbReference type="GO" id="GO:0005886">
    <property type="term" value="C:plasma membrane"/>
    <property type="evidence" value="ECO:0000318"/>
    <property type="project" value="GO_Central"/>
</dbReference>
<evidence type="ECO:0000256" key="3">
    <source>
        <dbReference type="ARBA" id="ARBA00022692"/>
    </source>
</evidence>
<dbReference type="Gene3D" id="1.20.1740.10">
    <property type="entry name" value="Amino acid/polyamine transporter I"/>
    <property type="match status" value="1"/>
</dbReference>